<gene>
    <name evidence="1" type="ORF">NPIL_146381</name>
</gene>
<protein>
    <submittedName>
        <fullName evidence="1">Uncharacterized protein</fullName>
    </submittedName>
</protein>
<sequence length="82" mass="9155">MPGLHSGRYSGVFKMFWISSWMSPDLSSLVIGTQFDLGVIVESSSPPFLTTTGLMCLVHLFGKVRRSQYNGLRNLRPSSMSR</sequence>
<dbReference type="Proteomes" id="UP000887013">
    <property type="component" value="Unassembled WGS sequence"/>
</dbReference>
<dbReference type="AlphaFoldDB" id="A0A8X6Q8D5"/>
<evidence type="ECO:0000313" key="2">
    <source>
        <dbReference type="Proteomes" id="UP000887013"/>
    </source>
</evidence>
<evidence type="ECO:0000313" key="1">
    <source>
        <dbReference type="EMBL" id="GFU05816.1"/>
    </source>
</evidence>
<accession>A0A8X6Q8D5</accession>
<comment type="caution">
    <text evidence="1">The sequence shown here is derived from an EMBL/GenBank/DDBJ whole genome shotgun (WGS) entry which is preliminary data.</text>
</comment>
<keyword evidence="2" id="KW-1185">Reference proteome</keyword>
<organism evidence="1 2">
    <name type="scientific">Nephila pilipes</name>
    <name type="common">Giant wood spider</name>
    <name type="synonym">Nephila maculata</name>
    <dbReference type="NCBI Taxonomy" id="299642"/>
    <lineage>
        <taxon>Eukaryota</taxon>
        <taxon>Metazoa</taxon>
        <taxon>Ecdysozoa</taxon>
        <taxon>Arthropoda</taxon>
        <taxon>Chelicerata</taxon>
        <taxon>Arachnida</taxon>
        <taxon>Araneae</taxon>
        <taxon>Araneomorphae</taxon>
        <taxon>Entelegynae</taxon>
        <taxon>Araneoidea</taxon>
        <taxon>Nephilidae</taxon>
        <taxon>Nephila</taxon>
    </lineage>
</organism>
<dbReference type="EMBL" id="BMAW01077340">
    <property type="protein sequence ID" value="GFU05816.1"/>
    <property type="molecule type" value="Genomic_DNA"/>
</dbReference>
<proteinExistence type="predicted"/>
<reference evidence="1" key="1">
    <citation type="submission" date="2020-08" db="EMBL/GenBank/DDBJ databases">
        <title>Multicomponent nature underlies the extraordinary mechanical properties of spider dragline silk.</title>
        <authorList>
            <person name="Kono N."/>
            <person name="Nakamura H."/>
            <person name="Mori M."/>
            <person name="Yoshida Y."/>
            <person name="Ohtoshi R."/>
            <person name="Malay A.D."/>
            <person name="Moran D.A.P."/>
            <person name="Tomita M."/>
            <person name="Numata K."/>
            <person name="Arakawa K."/>
        </authorList>
    </citation>
    <scope>NUCLEOTIDE SEQUENCE</scope>
</reference>
<name>A0A8X6Q8D5_NEPPI</name>